<comment type="caution">
    <text evidence="1">The sequence shown here is derived from an EMBL/GenBank/DDBJ whole genome shotgun (WGS) entry which is preliminary data.</text>
</comment>
<name>A0A6A6KEU7_HEVBR</name>
<gene>
    <name evidence="1" type="ORF">GH714_031356</name>
</gene>
<dbReference type="EMBL" id="JAAGAX010000017">
    <property type="protein sequence ID" value="KAF2286835.1"/>
    <property type="molecule type" value="Genomic_DNA"/>
</dbReference>
<evidence type="ECO:0000313" key="1">
    <source>
        <dbReference type="EMBL" id="KAF2286835.1"/>
    </source>
</evidence>
<dbReference type="Pfam" id="PF12394">
    <property type="entry name" value="DUF3657"/>
    <property type="match status" value="1"/>
</dbReference>
<dbReference type="InterPro" id="IPR022122">
    <property type="entry name" value="DUF3657"/>
</dbReference>
<reference evidence="1 2" key="1">
    <citation type="journal article" date="2020" name="Mol. Plant">
        <title>The Chromosome-Based Rubber Tree Genome Provides New Insights into Spurge Genome Evolution and Rubber Biosynthesis.</title>
        <authorList>
            <person name="Liu J."/>
            <person name="Shi C."/>
            <person name="Shi C.C."/>
            <person name="Li W."/>
            <person name="Zhang Q.J."/>
            <person name="Zhang Y."/>
            <person name="Li K."/>
            <person name="Lu H.F."/>
            <person name="Shi C."/>
            <person name="Zhu S.T."/>
            <person name="Xiao Z.Y."/>
            <person name="Nan H."/>
            <person name="Yue Y."/>
            <person name="Zhu X.G."/>
            <person name="Wu Y."/>
            <person name="Hong X.N."/>
            <person name="Fan G.Y."/>
            <person name="Tong Y."/>
            <person name="Zhang D."/>
            <person name="Mao C.L."/>
            <person name="Liu Y.L."/>
            <person name="Hao S.J."/>
            <person name="Liu W.Q."/>
            <person name="Lv M.Q."/>
            <person name="Zhang H.B."/>
            <person name="Liu Y."/>
            <person name="Hu-Tang G.R."/>
            <person name="Wang J.P."/>
            <person name="Wang J.H."/>
            <person name="Sun Y.H."/>
            <person name="Ni S.B."/>
            <person name="Chen W.B."/>
            <person name="Zhang X.C."/>
            <person name="Jiao Y.N."/>
            <person name="Eichler E.E."/>
            <person name="Li G.H."/>
            <person name="Liu X."/>
            <person name="Gao L.Z."/>
        </authorList>
    </citation>
    <scope>NUCLEOTIDE SEQUENCE [LARGE SCALE GENOMIC DNA]</scope>
    <source>
        <strain evidence="2">cv. GT1</strain>
        <tissue evidence="1">Leaf</tissue>
    </source>
</reference>
<dbReference type="Proteomes" id="UP000467840">
    <property type="component" value="Chromosome 3"/>
</dbReference>
<keyword evidence="2" id="KW-1185">Reference proteome</keyword>
<dbReference type="AlphaFoldDB" id="A0A6A6KEU7"/>
<organism evidence="1 2">
    <name type="scientific">Hevea brasiliensis</name>
    <name type="common">Para rubber tree</name>
    <name type="synonym">Siphonia brasiliensis</name>
    <dbReference type="NCBI Taxonomy" id="3981"/>
    <lineage>
        <taxon>Eukaryota</taxon>
        <taxon>Viridiplantae</taxon>
        <taxon>Streptophyta</taxon>
        <taxon>Embryophyta</taxon>
        <taxon>Tracheophyta</taxon>
        <taxon>Spermatophyta</taxon>
        <taxon>Magnoliopsida</taxon>
        <taxon>eudicotyledons</taxon>
        <taxon>Gunneridae</taxon>
        <taxon>Pentapetalae</taxon>
        <taxon>rosids</taxon>
        <taxon>fabids</taxon>
        <taxon>Malpighiales</taxon>
        <taxon>Euphorbiaceae</taxon>
        <taxon>Crotonoideae</taxon>
        <taxon>Micrandreae</taxon>
        <taxon>Hevea</taxon>
    </lineage>
</organism>
<evidence type="ECO:0000313" key="2">
    <source>
        <dbReference type="Proteomes" id="UP000467840"/>
    </source>
</evidence>
<sequence>MFQHLGCLIGINPKIGTQKRLPSSKPCQTKIKPIDMLDTVQEIAIYIHRFHNLDLFQQGWYQIKISVRWEDSAYTSLGSPARVVQCEPFLISPIYPPWKLGIHNNITYNDGPLELCPSTSAVILKFELLQAPASEDGLELLAYLDASTVAVHEFRIPPKALLGLHSYCPVHFDAFHAVLVDISVHTSLLKASSYMKVSSDSCTHEDVAGKRIDRFNQVCSYTQNKLLDAFSCAQDLEVNSAMTFALLVALT</sequence>
<proteinExistence type="predicted"/>
<protein>
    <submittedName>
        <fullName evidence="1">Uncharacterized protein</fullName>
    </submittedName>
</protein>
<accession>A0A6A6KEU7</accession>